<dbReference type="Proteomes" id="UP000220969">
    <property type="component" value="Unassembled WGS sequence"/>
</dbReference>
<accession>A0A1V6LCJ9</accession>
<dbReference type="AlphaFoldDB" id="A0A1V6LCJ9"/>
<gene>
    <name evidence="4" type="ORF">CN551_05955</name>
    <name evidence="5" type="ORF">CN585_10860</name>
    <name evidence="3" type="ORF">CN596_16670</name>
    <name evidence="2" type="ORF">CN678_01340</name>
    <name evidence="7" type="ORF">COF62_10050</name>
    <name evidence="6" type="ORF">CON73_11535</name>
    <name evidence="8" type="ORF">GPA05_07000</name>
</gene>
<feature type="region of interest" description="Disordered" evidence="1">
    <location>
        <begin position="1"/>
        <end position="51"/>
    </location>
</feature>
<reference evidence="9 11" key="1">
    <citation type="submission" date="2017-09" db="EMBL/GenBank/DDBJ databases">
        <title>Large-scale bioinformatics analysis of Bacillus genomes uncovers conserved roles of natural products in bacterial physiology.</title>
        <authorList>
            <consortium name="Agbiome Team Llc"/>
            <person name="Bleich R.M."/>
            <person name="Kirk G.J."/>
            <person name="Santa Maria K.C."/>
            <person name="Allen S.E."/>
            <person name="Farag S."/>
            <person name="Shank E.A."/>
            <person name="Bowers A."/>
        </authorList>
    </citation>
    <scope>NUCLEOTIDE SEQUENCE</scope>
    <source>
        <strain evidence="2">AFS005430</strain>
        <strain evidence="4 9">AFS027629</strain>
        <strain evidence="3 11">AFS027958</strain>
    </source>
</reference>
<feature type="compositionally biased region" description="Basic and acidic residues" evidence="1">
    <location>
        <begin position="33"/>
        <end position="42"/>
    </location>
</feature>
<dbReference type="Proteomes" id="UP000225320">
    <property type="component" value="Unassembled WGS sequence"/>
</dbReference>
<name>A0A1V6LCJ9_9BACI</name>
<evidence type="ECO:0000313" key="10">
    <source>
        <dbReference type="Proteomes" id="UP000220841"/>
    </source>
</evidence>
<dbReference type="Proteomes" id="UP000224044">
    <property type="component" value="Unassembled WGS sequence"/>
</dbReference>
<dbReference type="RefSeq" id="WP_000184925.1">
    <property type="nucleotide sequence ID" value="NZ_CP036014.1"/>
</dbReference>
<accession>A0A1D3PF93</accession>
<reference evidence="10 12" key="2">
    <citation type="submission" date="2017-09" db="EMBL/GenBank/DDBJ databases">
        <title>Large-scale bioinformatics analysis of Bacillus genomes uncovers conserved roles of natural products in bacterial physiology.</title>
        <authorList>
            <consortium name="Agbiome Team Llc"/>
            <person name="Bleich R.M."/>
            <person name="Grubbs K.J."/>
            <person name="Santa Maria K.C."/>
            <person name="Allen S.E."/>
            <person name="Farag S."/>
            <person name="Shank E.A."/>
            <person name="Bowers A."/>
        </authorList>
    </citation>
    <scope>NUCLEOTIDE SEQUENCE [LARGE SCALE GENOMIC DNA]</scope>
    <source>
        <strain evidence="5 10">AFS021349</strain>
        <strain evidence="7 12">AFS042148</strain>
        <strain evidence="6 13">AFS094862</strain>
    </source>
</reference>
<evidence type="ECO:0000313" key="14">
    <source>
        <dbReference type="Proteomes" id="UP000440820"/>
    </source>
</evidence>
<dbReference type="Proteomes" id="UP000440820">
    <property type="component" value="Chromosome"/>
</dbReference>
<evidence type="ECO:0000313" key="11">
    <source>
        <dbReference type="Proteomes" id="UP000220934"/>
    </source>
</evidence>
<evidence type="ECO:0000313" key="8">
    <source>
        <dbReference type="EMBL" id="QHA16762.1"/>
    </source>
</evidence>
<evidence type="ECO:0000313" key="3">
    <source>
        <dbReference type="EMBL" id="PEN53579.1"/>
    </source>
</evidence>
<protein>
    <submittedName>
        <fullName evidence="7">Imidazoleglycerol-phosphate dehydratase</fullName>
    </submittedName>
</protein>
<dbReference type="Proteomes" id="UP000220841">
    <property type="component" value="Unassembled WGS sequence"/>
</dbReference>
<dbReference type="EMBL" id="NUAP01000017">
    <property type="protein sequence ID" value="PEN90318.1"/>
    <property type="molecule type" value="Genomic_DNA"/>
</dbReference>
<organism evidence="7 12">
    <name type="scientific">Bacillus toyonensis</name>
    <dbReference type="NCBI Taxonomy" id="155322"/>
    <lineage>
        <taxon>Bacteria</taxon>
        <taxon>Bacillati</taxon>
        <taxon>Bacillota</taxon>
        <taxon>Bacilli</taxon>
        <taxon>Bacillales</taxon>
        <taxon>Bacillaceae</taxon>
        <taxon>Bacillus</taxon>
        <taxon>Bacillus cereus group</taxon>
    </lineage>
</organism>
<evidence type="ECO:0000313" key="12">
    <source>
        <dbReference type="Proteomes" id="UP000224044"/>
    </source>
</evidence>
<evidence type="ECO:0000313" key="7">
    <source>
        <dbReference type="EMBL" id="PHE14215.1"/>
    </source>
</evidence>
<evidence type="ECO:0000256" key="1">
    <source>
        <dbReference type="SAM" id="MobiDB-lite"/>
    </source>
</evidence>
<sequence length="51" mass="5617">MTNRNGSKGSANQGSPKSGKFNQEFSTEFETGNDNKGKEYRSKKGSKSKKE</sequence>
<dbReference type="EMBL" id="NUBY01000039">
    <property type="protein sequence ID" value="PEQ08124.1"/>
    <property type="molecule type" value="Genomic_DNA"/>
</dbReference>
<dbReference type="EMBL" id="CP047044">
    <property type="protein sequence ID" value="QHA16762.1"/>
    <property type="molecule type" value="Genomic_DNA"/>
</dbReference>
<keyword evidence="14" id="KW-1185">Reference proteome</keyword>
<feature type="compositionally biased region" description="Polar residues" evidence="1">
    <location>
        <begin position="1"/>
        <end position="32"/>
    </location>
</feature>
<evidence type="ECO:0000313" key="5">
    <source>
        <dbReference type="EMBL" id="PEQ08124.1"/>
    </source>
</evidence>
<dbReference type="EMBL" id="NUAJ01000017">
    <property type="protein sequence ID" value="PEN53579.1"/>
    <property type="molecule type" value="Genomic_DNA"/>
</dbReference>
<dbReference type="EMBL" id="NUSY01000012">
    <property type="protein sequence ID" value="PHE14215.1"/>
    <property type="molecule type" value="Genomic_DNA"/>
</dbReference>
<evidence type="ECO:0000313" key="2">
    <source>
        <dbReference type="EMBL" id="PEI89097.1"/>
    </source>
</evidence>
<dbReference type="GeneID" id="64182786"/>
<evidence type="ECO:0000313" key="9">
    <source>
        <dbReference type="Proteomes" id="UP000220078"/>
    </source>
</evidence>
<proteinExistence type="predicted"/>
<reference evidence="8 14" key="3">
    <citation type="submission" date="2019-12" db="EMBL/GenBank/DDBJ databases">
        <title>Bacillus toyonensis BV-17 genome.</title>
        <authorList>
            <person name="Chen J."/>
        </authorList>
    </citation>
    <scope>NUCLEOTIDE SEQUENCE [LARGE SCALE GENOMIC DNA]</scope>
    <source>
        <strain evidence="8 14">BV-17</strain>
    </source>
</reference>
<dbReference type="Proteomes" id="UP000220934">
    <property type="component" value="Unassembled WGS sequence"/>
</dbReference>
<dbReference type="Proteomes" id="UP000220078">
    <property type="component" value="Unassembled WGS sequence"/>
</dbReference>
<evidence type="ECO:0000313" key="6">
    <source>
        <dbReference type="EMBL" id="PGG92752.1"/>
    </source>
</evidence>
<dbReference type="EMBL" id="NVOI01000032">
    <property type="protein sequence ID" value="PGG92752.1"/>
    <property type="molecule type" value="Genomic_DNA"/>
</dbReference>
<dbReference type="EMBL" id="NUEH01000002">
    <property type="protein sequence ID" value="PEI89097.1"/>
    <property type="molecule type" value="Genomic_DNA"/>
</dbReference>
<evidence type="ECO:0000313" key="13">
    <source>
        <dbReference type="Proteomes" id="UP000225320"/>
    </source>
</evidence>
<evidence type="ECO:0000313" key="4">
    <source>
        <dbReference type="EMBL" id="PEN90318.1"/>
    </source>
</evidence>